<evidence type="ECO:0000259" key="2">
    <source>
        <dbReference type="PROSITE" id="PS50525"/>
    </source>
</evidence>
<dbReference type="PROSITE" id="PS50525">
    <property type="entry name" value="RDRP_SSRNA_NEG_SEG"/>
    <property type="match status" value="1"/>
</dbReference>
<name>A0A1L3KKN7_9VIRU</name>
<dbReference type="InterPro" id="IPR001407">
    <property type="entry name" value="RNA_pol_PB1_influenza"/>
</dbReference>
<evidence type="ECO:0000256" key="1">
    <source>
        <dbReference type="ARBA" id="ARBA00020035"/>
    </source>
</evidence>
<evidence type="ECO:0000313" key="3">
    <source>
        <dbReference type="EMBL" id="APG77896.1"/>
    </source>
</evidence>
<sequence length="685" mass="77606">MAYGSHTRLVFETAYRSYDYFSTPITPFIKTANIPFNLMKINSPGSNFDQRLLEACVKKFVSKYRELINICNEEIPKIVFYQDYSILSKGRQTWSFIRDRNIPAAMALKETIEFLELNLKQKIGQSLGEMCQAILQVLEMSEIKIPTIYQVTVNKKKINRKTIVKIDSERLYRLMCTINTMAKSAERGKLVRRSIATPNMLLRPFVKIVEDYSSKLLSRLPCSGIPVGGQEKIAKLISIIGSLGSIHSGEVSGDIEKWNECLDPDAMRYVLTRILQLTGASNWQIELFQLPLLAFKSKEAKLGEGISVKNSFHHIKHVHLDDPEFPEDCDQYKKLRPLYNSDSKTIKIRLGMLMGMFNFLSTLYSLVAVAGLEQEENHVQSSDDFLHCTVSNEEQKLYNINVPNLYLVFRSFGINISPHKSLLIVPAGIGEFNSNYHHKEFVGNIGTELPAITPSGFNPSTDLTMGLRVIRNSLSTFQMTLPSAALALALFIKAYKHCYLVAGITNRTKFIQSLELDSNPLICQGGRSPFSVTTIHLDEICLKLRNLDLDEDYLCRIMNPENPFSGGRSLLTIKNENKRPVLEEDTSIGSIFKFNFARNRTVKNTPFFHDLKEEKDYAIITKAIESIMPEVQLNLSIHTGDVDSALRNRLVSMIASANITEIEKKRLLDSIDQEDSDSNSDSDIF</sequence>
<dbReference type="GO" id="GO:0003968">
    <property type="term" value="F:RNA-directed RNA polymerase activity"/>
    <property type="evidence" value="ECO:0007669"/>
    <property type="project" value="InterPro"/>
</dbReference>
<proteinExistence type="predicted"/>
<dbReference type="GO" id="GO:0039694">
    <property type="term" value="P:viral RNA genome replication"/>
    <property type="evidence" value="ECO:0007669"/>
    <property type="project" value="InterPro"/>
</dbReference>
<dbReference type="GO" id="GO:0003723">
    <property type="term" value="F:RNA binding"/>
    <property type="evidence" value="ECO:0007669"/>
    <property type="project" value="InterPro"/>
</dbReference>
<feature type="domain" description="RdRp catalytic" evidence="2">
    <location>
        <begin position="233"/>
        <end position="422"/>
    </location>
</feature>
<organism evidence="3">
    <name type="scientific">Hubei orthomyxo-like virus 4</name>
    <dbReference type="NCBI Taxonomy" id="1923007"/>
    <lineage>
        <taxon>Viruses</taxon>
        <taxon>Riboviria</taxon>
    </lineage>
</organism>
<protein>
    <recommendedName>
        <fullName evidence="1">RNA-directed RNA polymerase catalytic subunit</fullName>
    </recommendedName>
</protein>
<dbReference type="InterPro" id="IPR007099">
    <property type="entry name" value="RNA-dir_pol_NSvirus"/>
</dbReference>
<dbReference type="EMBL" id="KX883874">
    <property type="protein sequence ID" value="APG77896.1"/>
    <property type="molecule type" value="Genomic_RNA"/>
</dbReference>
<reference evidence="3" key="1">
    <citation type="journal article" date="2016" name="Nature">
        <title>Redefining the invertebrate RNA virosphere.</title>
        <authorList>
            <person name="Shi M."/>
            <person name="Lin X.D."/>
            <person name="Tian J.H."/>
            <person name="Chen L.J."/>
            <person name="Chen X."/>
            <person name="Li C.X."/>
            <person name="Qin X.C."/>
            <person name="Li J."/>
            <person name="Cao J.P."/>
            <person name="Eden J.S."/>
            <person name="Buchmann J."/>
            <person name="Wang W."/>
            <person name="Xu J."/>
            <person name="Holmes E.C."/>
            <person name="Zhang Y.Z."/>
        </authorList>
    </citation>
    <scope>NUCLEOTIDE SEQUENCE</scope>
    <source>
        <strain evidence="3">SCM51211</strain>
    </source>
</reference>
<dbReference type="Pfam" id="PF00602">
    <property type="entry name" value="Flu_PB1"/>
    <property type="match status" value="1"/>
</dbReference>
<accession>A0A1L3KKN7</accession>